<keyword evidence="11" id="KW-1185">Reference proteome</keyword>
<evidence type="ECO:0000256" key="2">
    <source>
        <dbReference type="ARBA" id="ARBA00022475"/>
    </source>
</evidence>
<evidence type="ECO:0000259" key="9">
    <source>
        <dbReference type="Pfam" id="PF13231"/>
    </source>
</evidence>
<feature type="transmembrane region" description="Helical" evidence="8">
    <location>
        <begin position="198"/>
        <end position="215"/>
    </location>
</feature>
<dbReference type="AlphaFoldDB" id="A0A1H6IGT5"/>
<gene>
    <name evidence="10" type="ORF">SAMN05192561_102154</name>
</gene>
<dbReference type="InterPro" id="IPR038731">
    <property type="entry name" value="RgtA/B/C-like"/>
</dbReference>
<evidence type="ECO:0000313" key="11">
    <source>
        <dbReference type="Proteomes" id="UP000199215"/>
    </source>
</evidence>
<sequence length="613" mass="66742">MTRSRLRDLPGQARRRVLSDLREDPYLPYVLLLAVVLCGFWIWHRAPNFATRDEKSRILDVLVAYGRVLEDPSLAALREGVTWSRVPFGATFYLFGLALLPVILVAAVLGELEAIAALGVPSYEFGFYAAWQSVPAWIWTWSIVLVRLANVAFAVGCVYLTYRIGAAAVDRRTGDIAALLLTLTFGFLTIAHEGGEDMPATFFVLLALYLALRYVQIGDETLILVAGAAGGIAIAFKLTAVPVVPLVGLAFPLRARRGDRSWHAALAALAKPGPLRTIVASALAGLLCIVLGFPTALVGAPDLVLERVFVDPVARATHTTGPDAPVWWWFLRGYLSALSIPLLVAGIGGVLASASAIVLGIVPGLRDQSEGRDGADEGTVLVLALLGTYLLLFSQWHDFRVHHLLPTFPLVALLLADRLTALEASRPAIARPLMAILLVTAGSYAVVGVGGYADMPRDQAEDWLLENAEPDATVETYRVDFQDTAIPYELSASPVAQPEGIGTDPCPDYVQLGYRDLLYLVDGTYYRNGARQHRYIRSLLEAEHNYEIAAEFGPRPPNYVPDRAEPGSARDLLRYGVVPQTDQYADEQELAANQYTIVLERTGSCPADRDPPF</sequence>
<dbReference type="Proteomes" id="UP000199215">
    <property type="component" value="Unassembled WGS sequence"/>
</dbReference>
<evidence type="ECO:0000313" key="10">
    <source>
        <dbReference type="EMBL" id="SEH46409.1"/>
    </source>
</evidence>
<proteinExistence type="predicted"/>
<dbReference type="PANTHER" id="PTHR33908:SF11">
    <property type="entry name" value="MEMBRANE PROTEIN"/>
    <property type="match status" value="1"/>
</dbReference>
<name>A0A1H6IGT5_9EURY</name>
<feature type="domain" description="Glycosyltransferase RgtA/B/C/D-like" evidence="9">
    <location>
        <begin position="143"/>
        <end position="252"/>
    </location>
</feature>
<evidence type="ECO:0000256" key="6">
    <source>
        <dbReference type="ARBA" id="ARBA00022989"/>
    </source>
</evidence>
<dbReference type="GO" id="GO:0016763">
    <property type="term" value="F:pentosyltransferase activity"/>
    <property type="evidence" value="ECO:0007669"/>
    <property type="project" value="TreeGrafter"/>
</dbReference>
<evidence type="ECO:0000256" key="4">
    <source>
        <dbReference type="ARBA" id="ARBA00022679"/>
    </source>
</evidence>
<feature type="transmembrane region" description="Helical" evidence="8">
    <location>
        <begin position="138"/>
        <end position="162"/>
    </location>
</feature>
<feature type="transmembrane region" description="Helical" evidence="8">
    <location>
        <begin position="26"/>
        <end position="43"/>
    </location>
</feature>
<keyword evidence="5 8" id="KW-0812">Transmembrane</keyword>
<feature type="transmembrane region" description="Helical" evidence="8">
    <location>
        <begin position="404"/>
        <end position="421"/>
    </location>
</feature>
<organism evidence="10 11">
    <name type="scientific">Halopenitus malekzadehii</name>
    <dbReference type="NCBI Taxonomy" id="1267564"/>
    <lineage>
        <taxon>Archaea</taxon>
        <taxon>Methanobacteriati</taxon>
        <taxon>Methanobacteriota</taxon>
        <taxon>Stenosarchaea group</taxon>
        <taxon>Halobacteria</taxon>
        <taxon>Halobacteriales</taxon>
        <taxon>Haloferacaceae</taxon>
        <taxon>Halopenitus</taxon>
    </lineage>
</organism>
<evidence type="ECO:0000256" key="8">
    <source>
        <dbReference type="SAM" id="Phobius"/>
    </source>
</evidence>
<dbReference type="PANTHER" id="PTHR33908">
    <property type="entry name" value="MANNOSYLTRANSFERASE YKCB-RELATED"/>
    <property type="match status" value="1"/>
</dbReference>
<accession>A0A1H6IGT5</accession>
<evidence type="ECO:0000256" key="1">
    <source>
        <dbReference type="ARBA" id="ARBA00004651"/>
    </source>
</evidence>
<feature type="transmembrane region" description="Helical" evidence="8">
    <location>
        <begin position="174"/>
        <end position="192"/>
    </location>
</feature>
<dbReference type="RefSeq" id="WP_092816045.1">
    <property type="nucleotide sequence ID" value="NZ_FNWU01000002.1"/>
</dbReference>
<dbReference type="OrthoDB" id="239143at2157"/>
<keyword evidence="2" id="KW-1003">Cell membrane</keyword>
<keyword evidence="7 8" id="KW-0472">Membrane</keyword>
<dbReference type="EMBL" id="FNWU01000002">
    <property type="protein sequence ID" value="SEH46409.1"/>
    <property type="molecule type" value="Genomic_DNA"/>
</dbReference>
<dbReference type="GO" id="GO:0005886">
    <property type="term" value="C:plasma membrane"/>
    <property type="evidence" value="ECO:0007669"/>
    <property type="project" value="UniProtKB-SubCell"/>
</dbReference>
<evidence type="ECO:0000256" key="7">
    <source>
        <dbReference type="ARBA" id="ARBA00023136"/>
    </source>
</evidence>
<feature type="transmembrane region" description="Helical" evidence="8">
    <location>
        <begin position="278"/>
        <end position="300"/>
    </location>
</feature>
<feature type="transmembrane region" description="Helical" evidence="8">
    <location>
        <begin position="92"/>
        <end position="118"/>
    </location>
</feature>
<comment type="subcellular location">
    <subcellularLocation>
        <location evidence="1">Cell membrane</location>
        <topology evidence="1">Multi-pass membrane protein</topology>
    </subcellularLocation>
</comment>
<evidence type="ECO:0000256" key="5">
    <source>
        <dbReference type="ARBA" id="ARBA00022692"/>
    </source>
</evidence>
<dbReference type="GO" id="GO:0008610">
    <property type="term" value="P:lipid biosynthetic process"/>
    <property type="evidence" value="ECO:0007669"/>
    <property type="project" value="UniProtKB-ARBA"/>
</dbReference>
<keyword evidence="4 10" id="KW-0808">Transferase</keyword>
<dbReference type="Pfam" id="PF13231">
    <property type="entry name" value="PMT_2"/>
    <property type="match status" value="1"/>
</dbReference>
<dbReference type="STRING" id="1267564.SAMN05192561_102154"/>
<keyword evidence="6 8" id="KW-1133">Transmembrane helix</keyword>
<dbReference type="InterPro" id="IPR050297">
    <property type="entry name" value="LipidA_mod_glycosyltrf_83"/>
</dbReference>
<protein>
    <submittedName>
        <fullName evidence="10">Dolichyl-phosphate-mannose-protein mannosyltransferase</fullName>
    </submittedName>
</protein>
<evidence type="ECO:0000256" key="3">
    <source>
        <dbReference type="ARBA" id="ARBA00022676"/>
    </source>
</evidence>
<feature type="transmembrane region" description="Helical" evidence="8">
    <location>
        <begin position="222"/>
        <end position="251"/>
    </location>
</feature>
<reference evidence="10 11" key="1">
    <citation type="submission" date="2016-10" db="EMBL/GenBank/DDBJ databases">
        <authorList>
            <person name="de Groot N.N."/>
        </authorList>
    </citation>
    <scope>NUCLEOTIDE SEQUENCE [LARGE SCALE GENOMIC DNA]</scope>
    <source>
        <strain evidence="10 11">IBRC-M10418</strain>
    </source>
</reference>
<feature type="transmembrane region" description="Helical" evidence="8">
    <location>
        <begin position="433"/>
        <end position="453"/>
    </location>
</feature>
<feature type="transmembrane region" description="Helical" evidence="8">
    <location>
        <begin position="340"/>
        <end position="362"/>
    </location>
</feature>
<feature type="transmembrane region" description="Helical" evidence="8">
    <location>
        <begin position="374"/>
        <end position="392"/>
    </location>
</feature>
<keyword evidence="3 10" id="KW-0328">Glycosyltransferase</keyword>